<feature type="domain" description="3-keto-alpha-glucoside-1,2-lyase/3-keto-2-hydroxy-glucal hydratase" evidence="1">
    <location>
        <begin position="49"/>
        <end position="277"/>
    </location>
</feature>
<evidence type="ECO:0000313" key="3">
    <source>
        <dbReference type="Proteomes" id="UP000199109"/>
    </source>
</evidence>
<dbReference type="GO" id="GO:0016787">
    <property type="term" value="F:hydrolase activity"/>
    <property type="evidence" value="ECO:0007669"/>
    <property type="project" value="InterPro"/>
</dbReference>
<name>A0A1G7A2B6_9FLAO</name>
<dbReference type="AlphaFoldDB" id="A0A1G7A2B6"/>
<protein>
    <recommendedName>
        <fullName evidence="1">3-keto-alpha-glucoside-1,2-lyase/3-keto-2-hydroxy-glucal hydratase domain-containing protein</fullName>
    </recommendedName>
</protein>
<accession>A0A1G7A2B6</accession>
<organism evidence="2 3">
    <name type="scientific">Pricia antarctica</name>
    <dbReference type="NCBI Taxonomy" id="641691"/>
    <lineage>
        <taxon>Bacteria</taxon>
        <taxon>Pseudomonadati</taxon>
        <taxon>Bacteroidota</taxon>
        <taxon>Flavobacteriia</taxon>
        <taxon>Flavobacteriales</taxon>
        <taxon>Flavobacteriaceae</taxon>
        <taxon>Pricia</taxon>
    </lineage>
</organism>
<reference evidence="2 3" key="1">
    <citation type="submission" date="2016-10" db="EMBL/GenBank/DDBJ databases">
        <authorList>
            <person name="de Groot N.N."/>
        </authorList>
    </citation>
    <scope>NUCLEOTIDE SEQUENCE [LARGE SCALE GENOMIC DNA]</scope>
    <source>
        <strain evidence="2 3">DSM 23421</strain>
    </source>
</reference>
<dbReference type="EMBL" id="FNAO01000003">
    <property type="protein sequence ID" value="SDE08881.1"/>
    <property type="molecule type" value="Genomic_DNA"/>
</dbReference>
<evidence type="ECO:0000259" key="1">
    <source>
        <dbReference type="Pfam" id="PF06439"/>
    </source>
</evidence>
<dbReference type="RefSeq" id="WP_245726462.1">
    <property type="nucleotide sequence ID" value="NZ_FNAO01000003.1"/>
</dbReference>
<dbReference type="Gene3D" id="2.60.120.560">
    <property type="entry name" value="Exo-inulinase, domain 1"/>
    <property type="match status" value="1"/>
</dbReference>
<dbReference type="Pfam" id="PF06439">
    <property type="entry name" value="3keto-disac_hyd"/>
    <property type="match status" value="1"/>
</dbReference>
<dbReference type="STRING" id="641691.SAMN05421636_103201"/>
<proteinExistence type="predicted"/>
<dbReference type="InterPro" id="IPR010496">
    <property type="entry name" value="AL/BT2_dom"/>
</dbReference>
<dbReference type="Proteomes" id="UP000199109">
    <property type="component" value="Unassembled WGS sequence"/>
</dbReference>
<evidence type="ECO:0000313" key="2">
    <source>
        <dbReference type="EMBL" id="SDE08881.1"/>
    </source>
</evidence>
<sequence length="305" mass="34151">MASALNQNNYEMEHSKYKNLKGLAWALLFIAALLLKSSSPSASNPDKEEWIELFNGSEMKEWTPKFTGFELGENYKNRFLVKDSLLSVRYAEKDTFSGDFGHLYYNQKFSHYRLKVVYRFVGKQMTGGPGWAVRNNGLMLHCQDPASLGLNQDFPISLELQLLGGNGVNERTNANLCTPGTNVVLGDSLYTPHCINSSSKTYPGDQWVEVEALVLGDSLIQHILEDQVVMEYRKPTIGGGNVSGYKESAYREGAPVKEGFIAIQAETAPIDFRSIQVLNLKGCMDKKAKNYKSYYVEADNTSCVY</sequence>
<keyword evidence="3" id="KW-1185">Reference proteome</keyword>
<gene>
    <name evidence="2" type="ORF">SAMN05421636_103201</name>
</gene>